<accession>A0ABY4S5Z5</accession>
<gene>
    <name evidence="1" type="primary">tssJ</name>
    <name evidence="1" type="ORF">MW290_12625</name>
</gene>
<protein>
    <submittedName>
        <fullName evidence="1">Type VI secretion system lipoprotein TssJ</fullName>
    </submittedName>
</protein>
<evidence type="ECO:0000313" key="1">
    <source>
        <dbReference type="EMBL" id="URI06740.1"/>
    </source>
</evidence>
<name>A0ABY4S5Z5_AQUTE</name>
<reference evidence="1" key="1">
    <citation type="submission" date="2022-05" db="EMBL/GenBank/DDBJ databases">
        <title>An RpoN-dependent PEP-CTERM gene is involved in floc formation of an Aquincola tertiaricarbonis strain.</title>
        <authorList>
            <person name="Qiu D."/>
            <person name="Xia M."/>
        </authorList>
    </citation>
    <scope>NUCLEOTIDE SEQUENCE</scope>
    <source>
        <strain evidence="1">RN12</strain>
    </source>
</reference>
<dbReference type="NCBIfam" id="TIGR03352">
    <property type="entry name" value="VI_chp_3"/>
    <property type="match status" value="1"/>
</dbReference>
<dbReference type="Pfam" id="PF12790">
    <property type="entry name" value="T6SS-SciN"/>
    <property type="match status" value="1"/>
</dbReference>
<dbReference type="Gene3D" id="2.60.40.4150">
    <property type="entry name" value="Type VI secretion system, lipoprotein SciN"/>
    <property type="match status" value="1"/>
</dbReference>
<dbReference type="Proteomes" id="UP001056201">
    <property type="component" value="Chromosome 1"/>
</dbReference>
<evidence type="ECO:0000313" key="2">
    <source>
        <dbReference type="Proteomes" id="UP001056201"/>
    </source>
</evidence>
<dbReference type="EMBL" id="CP097635">
    <property type="protein sequence ID" value="URI06740.1"/>
    <property type="molecule type" value="Genomic_DNA"/>
</dbReference>
<dbReference type="PANTHER" id="PTHR37625">
    <property type="entry name" value="OUTER MEMBRANE LIPOPROTEIN-RELATED"/>
    <property type="match status" value="1"/>
</dbReference>
<dbReference type="InterPro" id="IPR038706">
    <property type="entry name" value="Type_VI_SciN-like_sf"/>
</dbReference>
<organism evidence="1 2">
    <name type="scientific">Aquincola tertiaricarbonis</name>
    <dbReference type="NCBI Taxonomy" id="391953"/>
    <lineage>
        <taxon>Bacteria</taxon>
        <taxon>Pseudomonadati</taxon>
        <taxon>Pseudomonadota</taxon>
        <taxon>Betaproteobacteria</taxon>
        <taxon>Burkholderiales</taxon>
        <taxon>Sphaerotilaceae</taxon>
        <taxon>Aquincola</taxon>
    </lineage>
</organism>
<dbReference type="InterPro" id="IPR017734">
    <property type="entry name" value="T6SS_SciN"/>
</dbReference>
<proteinExistence type="predicted"/>
<keyword evidence="2" id="KW-1185">Reference proteome</keyword>
<keyword evidence="1" id="KW-0449">Lipoprotein</keyword>
<dbReference type="PANTHER" id="PTHR37625:SF4">
    <property type="entry name" value="OUTER MEMBRANE LIPOPROTEIN"/>
    <property type="match status" value="1"/>
</dbReference>
<sequence>MRGDLPAPGLLVPLFHGAGPMHATQILRMAAALVAAWLLGLPALAQDAKEATKLVLHIEATAQANPDASGRPSPAKVRVYELQDSASFAEADYFSLNSNDKSVLGNDLLARDEFILRPGESRKIERRGNPKTQAIGLLVGYYDLNATWRVIQPLPAAPEAAWYRALLPSNKLELSIQLQPQGIVIVPAR</sequence>